<keyword evidence="2" id="KW-1185">Reference proteome</keyword>
<evidence type="ECO:0000313" key="2">
    <source>
        <dbReference type="Proteomes" id="UP001060215"/>
    </source>
</evidence>
<organism evidence="1 2">
    <name type="scientific">Camellia lanceoleosa</name>
    <dbReference type="NCBI Taxonomy" id="1840588"/>
    <lineage>
        <taxon>Eukaryota</taxon>
        <taxon>Viridiplantae</taxon>
        <taxon>Streptophyta</taxon>
        <taxon>Embryophyta</taxon>
        <taxon>Tracheophyta</taxon>
        <taxon>Spermatophyta</taxon>
        <taxon>Magnoliopsida</taxon>
        <taxon>eudicotyledons</taxon>
        <taxon>Gunneridae</taxon>
        <taxon>Pentapetalae</taxon>
        <taxon>asterids</taxon>
        <taxon>Ericales</taxon>
        <taxon>Theaceae</taxon>
        <taxon>Camellia</taxon>
    </lineage>
</organism>
<reference evidence="1 2" key="1">
    <citation type="journal article" date="2022" name="Plant J.">
        <title>Chromosome-level genome of Camellia lanceoleosa provides a valuable resource for understanding genome evolution and self-incompatibility.</title>
        <authorList>
            <person name="Gong W."/>
            <person name="Xiao S."/>
            <person name="Wang L."/>
            <person name="Liao Z."/>
            <person name="Chang Y."/>
            <person name="Mo W."/>
            <person name="Hu G."/>
            <person name="Li W."/>
            <person name="Zhao G."/>
            <person name="Zhu H."/>
            <person name="Hu X."/>
            <person name="Ji K."/>
            <person name="Xiang X."/>
            <person name="Song Q."/>
            <person name="Yuan D."/>
            <person name="Jin S."/>
            <person name="Zhang L."/>
        </authorList>
    </citation>
    <scope>NUCLEOTIDE SEQUENCE [LARGE SCALE GENOMIC DNA]</scope>
    <source>
        <strain evidence="1">SQ_2022a</strain>
    </source>
</reference>
<evidence type="ECO:0000313" key="1">
    <source>
        <dbReference type="EMBL" id="KAI8028997.1"/>
    </source>
</evidence>
<comment type="caution">
    <text evidence="1">The sequence shown here is derived from an EMBL/GenBank/DDBJ whole genome shotgun (WGS) entry which is preliminary data.</text>
</comment>
<name>A0ACC0ISX5_9ERIC</name>
<proteinExistence type="predicted"/>
<sequence length="168" mass="18541">MNTNEPVESNASDSVDSDPNVVGFQNTGIPAPAQIVMENTPVGSEVHNLDVEKERTEDIVPGGSTVEIMTGQDSIPQISWNYSEFSVSYRSLSKEACVGQYYLRLLLETGNSGRAQDFPLRNPVAFFRALYHRFLCDADTRLTDVSNGNIMFPADYEGSGEFYVAKNT</sequence>
<accession>A0ACC0ISX5</accession>
<protein>
    <submittedName>
        <fullName evidence="1">Uncharacterized protein</fullName>
    </submittedName>
</protein>
<dbReference type="EMBL" id="CM045758">
    <property type="protein sequence ID" value="KAI8028997.1"/>
    <property type="molecule type" value="Genomic_DNA"/>
</dbReference>
<dbReference type="Proteomes" id="UP001060215">
    <property type="component" value="Chromosome 1"/>
</dbReference>
<gene>
    <name evidence="1" type="ORF">LOK49_LG01G04050</name>
</gene>